<comment type="caution">
    <text evidence="1">The sequence shown here is derived from an EMBL/GenBank/DDBJ whole genome shotgun (WGS) entry which is preliminary data.</text>
</comment>
<name>A0A1X2HH18_SYNRA</name>
<keyword evidence="2" id="KW-1185">Reference proteome</keyword>
<dbReference type="Proteomes" id="UP000242180">
    <property type="component" value="Unassembled WGS sequence"/>
</dbReference>
<evidence type="ECO:0000313" key="2">
    <source>
        <dbReference type="Proteomes" id="UP000242180"/>
    </source>
</evidence>
<dbReference type="InParanoid" id="A0A1X2HH18"/>
<proteinExistence type="predicted"/>
<reference evidence="1 2" key="1">
    <citation type="submission" date="2016-07" db="EMBL/GenBank/DDBJ databases">
        <title>Pervasive Adenine N6-methylation of Active Genes in Fungi.</title>
        <authorList>
            <consortium name="DOE Joint Genome Institute"/>
            <person name="Mondo S.J."/>
            <person name="Dannebaum R.O."/>
            <person name="Kuo R.C."/>
            <person name="Labutti K."/>
            <person name="Haridas S."/>
            <person name="Kuo A."/>
            <person name="Salamov A."/>
            <person name="Ahrendt S.R."/>
            <person name="Lipzen A."/>
            <person name="Sullivan W."/>
            <person name="Andreopoulos W.B."/>
            <person name="Clum A."/>
            <person name="Lindquist E."/>
            <person name="Daum C."/>
            <person name="Ramamoorthy G.K."/>
            <person name="Gryganskyi A."/>
            <person name="Culley D."/>
            <person name="Magnuson J.K."/>
            <person name="James T.Y."/>
            <person name="O'Malley M.A."/>
            <person name="Stajich J.E."/>
            <person name="Spatafora J.W."/>
            <person name="Visel A."/>
            <person name="Grigoriev I.V."/>
        </authorList>
    </citation>
    <scope>NUCLEOTIDE SEQUENCE [LARGE SCALE GENOMIC DNA]</scope>
    <source>
        <strain evidence="1 2">NRRL 2496</strain>
    </source>
</reference>
<dbReference type="AlphaFoldDB" id="A0A1X2HH18"/>
<organism evidence="1 2">
    <name type="scientific">Syncephalastrum racemosum</name>
    <name type="common">Filamentous fungus</name>
    <dbReference type="NCBI Taxonomy" id="13706"/>
    <lineage>
        <taxon>Eukaryota</taxon>
        <taxon>Fungi</taxon>
        <taxon>Fungi incertae sedis</taxon>
        <taxon>Mucoromycota</taxon>
        <taxon>Mucoromycotina</taxon>
        <taxon>Mucoromycetes</taxon>
        <taxon>Mucorales</taxon>
        <taxon>Syncephalastraceae</taxon>
        <taxon>Syncephalastrum</taxon>
    </lineage>
</organism>
<sequence>MDTEATVLRRFMNILTTVFSSQNNISLTEGETTSSSTKMVQQMNVALHEVGSGQSFGRKIDVLVKHHRGSNKYIELSSLEIKPDHCGPALVREQQNKNLRTNGAILANLSCLDPENAALQTTAAIDIVGSTGYVYVLTNFDDIFFACQVGIIRLPKSRGNFASMVGTLDILFAFEAMMENLGEEAQAAFERAESRDNICEVADVREEGTSYPHINHDIFITPTRHR</sequence>
<dbReference type="OrthoDB" id="2279050at2759"/>
<protein>
    <submittedName>
        <fullName evidence="1">Uncharacterized protein</fullName>
    </submittedName>
</protein>
<dbReference type="EMBL" id="MCGN01000004">
    <property type="protein sequence ID" value="ORY98231.1"/>
    <property type="molecule type" value="Genomic_DNA"/>
</dbReference>
<accession>A0A1X2HH18</accession>
<evidence type="ECO:0000313" key="1">
    <source>
        <dbReference type="EMBL" id="ORY98231.1"/>
    </source>
</evidence>
<gene>
    <name evidence="1" type="ORF">BCR43DRAFT_264914</name>
</gene>
<dbReference type="OMA" id="INHDIFI"/>